<dbReference type="Gramene" id="OMP09817">
    <property type="protein sequence ID" value="OMP09817"/>
    <property type="gene ID" value="CCACVL1_01032"/>
</dbReference>
<keyword evidence="2" id="KW-1185">Reference proteome</keyword>
<dbReference type="AlphaFoldDB" id="A0A1R3KRY1"/>
<accession>A0A1R3KRY1</accession>
<reference evidence="1 2" key="1">
    <citation type="submission" date="2013-09" db="EMBL/GenBank/DDBJ databases">
        <title>Corchorus capsularis genome sequencing.</title>
        <authorList>
            <person name="Alam M."/>
            <person name="Haque M.S."/>
            <person name="Islam M.S."/>
            <person name="Emdad E.M."/>
            <person name="Islam M.M."/>
            <person name="Ahmed B."/>
            <person name="Halim A."/>
            <person name="Hossen Q.M.M."/>
            <person name="Hossain M.Z."/>
            <person name="Ahmed R."/>
            <person name="Khan M.M."/>
            <person name="Islam R."/>
            <person name="Rashid M.M."/>
            <person name="Khan S.A."/>
            <person name="Rahman M.S."/>
            <person name="Alam M."/>
        </authorList>
    </citation>
    <scope>NUCLEOTIDE SEQUENCE [LARGE SCALE GENOMIC DNA]</scope>
    <source>
        <strain evidence="2">cv. CVL-1</strain>
        <tissue evidence="1">Whole seedling</tissue>
    </source>
</reference>
<comment type="caution">
    <text evidence="1">The sequence shown here is derived from an EMBL/GenBank/DDBJ whole genome shotgun (WGS) entry which is preliminary data.</text>
</comment>
<feature type="non-terminal residue" evidence="1">
    <location>
        <position position="1"/>
    </location>
</feature>
<protein>
    <submittedName>
        <fullName evidence="1">Uncharacterized protein</fullName>
    </submittedName>
</protein>
<sequence>VAEPIPSSMNTRPAPPCLASGTFCHGLKVPRGNLSCTGRKFYILGFGVPL</sequence>
<gene>
    <name evidence="1" type="ORF">CCACVL1_01032</name>
</gene>
<evidence type="ECO:0000313" key="1">
    <source>
        <dbReference type="EMBL" id="OMP09817.1"/>
    </source>
</evidence>
<name>A0A1R3KRY1_COCAP</name>
<dbReference type="Proteomes" id="UP000188268">
    <property type="component" value="Unassembled WGS sequence"/>
</dbReference>
<evidence type="ECO:0000313" key="2">
    <source>
        <dbReference type="Proteomes" id="UP000188268"/>
    </source>
</evidence>
<dbReference type="EMBL" id="AWWV01002946">
    <property type="protein sequence ID" value="OMP09817.1"/>
    <property type="molecule type" value="Genomic_DNA"/>
</dbReference>
<feature type="non-terminal residue" evidence="1">
    <location>
        <position position="50"/>
    </location>
</feature>
<proteinExistence type="predicted"/>
<organism evidence="1 2">
    <name type="scientific">Corchorus capsularis</name>
    <name type="common">Jute</name>
    <dbReference type="NCBI Taxonomy" id="210143"/>
    <lineage>
        <taxon>Eukaryota</taxon>
        <taxon>Viridiplantae</taxon>
        <taxon>Streptophyta</taxon>
        <taxon>Embryophyta</taxon>
        <taxon>Tracheophyta</taxon>
        <taxon>Spermatophyta</taxon>
        <taxon>Magnoliopsida</taxon>
        <taxon>eudicotyledons</taxon>
        <taxon>Gunneridae</taxon>
        <taxon>Pentapetalae</taxon>
        <taxon>rosids</taxon>
        <taxon>malvids</taxon>
        <taxon>Malvales</taxon>
        <taxon>Malvaceae</taxon>
        <taxon>Grewioideae</taxon>
        <taxon>Apeibeae</taxon>
        <taxon>Corchorus</taxon>
    </lineage>
</organism>